<feature type="domain" description="SLS1 N-terminal" evidence="2">
    <location>
        <begin position="164"/>
        <end position="276"/>
    </location>
</feature>
<feature type="region of interest" description="Disordered" evidence="1">
    <location>
        <begin position="902"/>
        <end position="922"/>
    </location>
</feature>
<comment type="caution">
    <text evidence="4">The sequence shown here is derived from an EMBL/GenBank/DDBJ whole genome shotgun (WGS) entry which is preliminary data.</text>
</comment>
<gene>
    <name evidence="4" type="ORF">LTR82_001834</name>
</gene>
<organism evidence="4 5">
    <name type="scientific">Friedmanniomyces endolithicus</name>
    <dbReference type="NCBI Taxonomy" id="329885"/>
    <lineage>
        <taxon>Eukaryota</taxon>
        <taxon>Fungi</taxon>
        <taxon>Dikarya</taxon>
        <taxon>Ascomycota</taxon>
        <taxon>Pezizomycotina</taxon>
        <taxon>Dothideomycetes</taxon>
        <taxon>Dothideomycetidae</taxon>
        <taxon>Mycosphaerellales</taxon>
        <taxon>Teratosphaeriaceae</taxon>
        <taxon>Friedmanniomyces</taxon>
    </lineage>
</organism>
<dbReference type="Proteomes" id="UP001168146">
    <property type="component" value="Unassembled WGS sequence"/>
</dbReference>
<feature type="domain" description="SLS1 C-terminal" evidence="3">
    <location>
        <begin position="476"/>
        <end position="859"/>
    </location>
</feature>
<evidence type="ECO:0000256" key="1">
    <source>
        <dbReference type="SAM" id="MobiDB-lite"/>
    </source>
</evidence>
<dbReference type="EMBL" id="JASUXU010000003">
    <property type="protein sequence ID" value="KAK0327072.1"/>
    <property type="molecule type" value="Genomic_DNA"/>
</dbReference>
<dbReference type="InterPro" id="IPR048401">
    <property type="entry name" value="SLS1_C"/>
</dbReference>
<evidence type="ECO:0000259" key="3">
    <source>
        <dbReference type="Pfam" id="PF20778"/>
    </source>
</evidence>
<sequence>MHCGAAKQCIVIVKNRHCLQFLRTTSSSTCRRVQLHEILFGLGGTRATQRRLLSASTLLHDETVAQAERRPRDNRTERNYVFRHIHPNGRIIGKPGRRQRQSSEQLATASLGKPSEVIVLRDVVEQPAKRRPIGVEENGVHSRAEKATEAVAIVGRLEEGLGSDEDEVNASIEKLRPENLVVDKQAWKELEKQLLEGYNLPQLAKYLSRASRVAHAETAAANDISSSNKMHATSWYPGRTPMEHRLGRTMIEKREPAKSKAKAAKRILRSAWGVTTDTEASQVGEIELHGHPWQLSLLFDVKRNGVTTFEAFIDSPLLSRTSEVRTRKEDNVVRITARKGDAEEIAHRVQRKLAQVTRDELDLTAFAALLKQSGWPSTLAELFSKEDSDYITERTKSVFEIVEGSRLAIHSVADLTLASAHAGRLLLSLLDLPSPTTRFEMKIIDERREIAPGITSQQSLAKVRPLVFPAMDLHRRHRSADWCRLAVPITRPRERRDGPKFKTKSRTAQDAATCHKMTWLPWWQSMIKRTADTLETSRPANREAVSDYAGWAEDMQSAWTVKFGALLHLEETSPNHAGSSRPAPLPNERSPTKQSTLFHDQVTGLLPLLSNFMPIQTNALLTSNTLATGTVGQSTQTSPDRRLIVHLSPSPLTHGGVKALHTLPRIAMDWVLPDATLSGLPMDSTPHLSGVVATWNRQELEVAVPAQTADLSFARGRSMSLNKDAWSSNGQMSEVIRSVQESLRSKDGGLPAVAHVDIDLPRFPTRSPSTHQDSVDSRPVTDKLVPYYISHYEHVTSVDYVPLRDEARLARMDMDVRALAQHWPDSMVVRCREVNAGAFGGRRTEVKLLRVSQDTIIRNEAAALEKSDSTSESEMNRKAESAELQLVDTAMTLLRLMTRASNGELRSPYGTPTQNEAEDEMD</sequence>
<protein>
    <submittedName>
        <fullName evidence="4">Uncharacterized protein</fullName>
    </submittedName>
</protein>
<dbReference type="Pfam" id="PF20776">
    <property type="entry name" value="SLS1_N"/>
    <property type="match status" value="1"/>
</dbReference>
<name>A0AAN6JEE4_9PEZI</name>
<evidence type="ECO:0000259" key="2">
    <source>
        <dbReference type="Pfam" id="PF20776"/>
    </source>
</evidence>
<dbReference type="Pfam" id="PF20778">
    <property type="entry name" value="SLS1_C"/>
    <property type="match status" value="1"/>
</dbReference>
<reference evidence="4" key="1">
    <citation type="submission" date="2021-12" db="EMBL/GenBank/DDBJ databases">
        <title>Black yeast isolated from Biological Soil Crust.</title>
        <authorList>
            <person name="Kurbessoian T."/>
        </authorList>
    </citation>
    <scope>NUCLEOTIDE SEQUENCE</scope>
    <source>
        <strain evidence="4">CCFEE 5208</strain>
    </source>
</reference>
<accession>A0AAN6JEE4</accession>
<evidence type="ECO:0000313" key="5">
    <source>
        <dbReference type="Proteomes" id="UP001168146"/>
    </source>
</evidence>
<dbReference type="AlphaFoldDB" id="A0AAN6JEE4"/>
<evidence type="ECO:0000313" key="4">
    <source>
        <dbReference type="EMBL" id="KAK0327072.1"/>
    </source>
</evidence>
<proteinExistence type="predicted"/>
<dbReference type="InterPro" id="IPR048400">
    <property type="entry name" value="SLS1_N"/>
</dbReference>
<dbReference type="PANTHER" id="PTHR37919:SF2">
    <property type="entry name" value="EXPERA DOMAIN-CONTAINING PROTEIN"/>
    <property type="match status" value="1"/>
</dbReference>
<dbReference type="PANTHER" id="PTHR37919">
    <property type="entry name" value="PROTEIN CBG05606"/>
    <property type="match status" value="1"/>
</dbReference>
<feature type="region of interest" description="Disordered" evidence="1">
    <location>
        <begin position="572"/>
        <end position="594"/>
    </location>
</feature>